<dbReference type="STRING" id="535722.E4UUP5"/>
<protein>
    <recommendedName>
        <fullName evidence="6">Hsp70-like protein</fullName>
    </recommendedName>
</protein>
<evidence type="ECO:0000256" key="1">
    <source>
        <dbReference type="ARBA" id="ARBA00022741"/>
    </source>
</evidence>
<evidence type="ECO:0008006" key="6">
    <source>
        <dbReference type="Google" id="ProtNLM"/>
    </source>
</evidence>
<dbReference type="GO" id="GO:0140662">
    <property type="term" value="F:ATP-dependent protein folding chaperone"/>
    <property type="evidence" value="ECO:0007669"/>
    <property type="project" value="InterPro"/>
</dbReference>
<sequence>MAPKPGKKSPKTVHQKPRAPKKPGARQQPQGLNRMLPTHKIIVGIDYGTTFTGASYVSTTSSDIKDIIVIGTWPGPSRDTETVFKTPSRIAYQFEDIRSNSIRWGFQVEPGMTSFSWTKLLLDQNTALGVFDDNNLENASKLGILQLPHGKTAVDVVADFLTEVRAHVFKMIEKQVTKETLRITPIEYWFTVPAIWSDQAKAQTKTAAQRAGFVYNIERPSDQMFMVTEPEAAAIAALKKTATDGLGASVQPGDGVLVCDCGGGTVDITTYLINKVDPVLSFEELCTGIGGKCGSTAIDRNLYSLMSRRFGKAFNMLPSKKKGPGSEFMRKFEMIKKDFGYNMEEDRIHELPLNMIANEVKSEYFDAEERLVMLSSNDIRQLFDPVVNRIIGLVRKQIEDAEDAESGIINRIILVGGFGDSEYLRKSMETAFFGTTITVPDNPQTAIVKGAALRGLWGLQATTKRCRRHYGFDWSINFRDGIDNERDAYIHEFTGKKVVGGIMKWMIAKGEKYTENHTQVVEYAQTHYSGSSMIKKFVLYSCDLKEAPERVKHTGMHNSFHFIHRTPPDPTCHAGIKKVGTICVDVTDIDFNLFEKKLINGVISYRIKFSVKVVFEAQDGALKFETTSQDKVVGKTTIDFTSTKYY</sequence>
<evidence type="ECO:0000313" key="4">
    <source>
        <dbReference type="EMBL" id="EFR01012.1"/>
    </source>
</evidence>
<dbReference type="Pfam" id="PF00012">
    <property type="entry name" value="HSP70"/>
    <property type="match status" value="1"/>
</dbReference>
<keyword evidence="5" id="KW-1185">Reference proteome</keyword>
<dbReference type="eggNOG" id="KOG0101">
    <property type="taxonomic scope" value="Eukaryota"/>
</dbReference>
<dbReference type="SUPFAM" id="SSF53067">
    <property type="entry name" value="Actin-like ATPase domain"/>
    <property type="match status" value="2"/>
</dbReference>
<dbReference type="GeneID" id="10029126"/>
<keyword evidence="1" id="KW-0547">Nucleotide-binding</keyword>
<evidence type="ECO:0000256" key="2">
    <source>
        <dbReference type="ARBA" id="ARBA00022840"/>
    </source>
</evidence>
<gene>
    <name evidence="4" type="ORF">MGYG_04014</name>
</gene>
<accession>E4UUP5</accession>
<feature type="region of interest" description="Disordered" evidence="3">
    <location>
        <begin position="1"/>
        <end position="33"/>
    </location>
</feature>
<dbReference type="InParanoid" id="E4UUP5"/>
<dbReference type="HOGENOM" id="CLU_009958_6_5_1"/>
<keyword evidence="2" id="KW-0067">ATP-binding</keyword>
<proteinExistence type="predicted"/>
<dbReference type="Gene3D" id="3.90.640.10">
    <property type="entry name" value="Actin, Chain A, domain 4"/>
    <property type="match status" value="1"/>
</dbReference>
<dbReference type="OMA" id="KRCRRHY"/>
<feature type="compositionally biased region" description="Basic residues" evidence="3">
    <location>
        <begin position="1"/>
        <end position="24"/>
    </location>
</feature>
<dbReference type="PRINTS" id="PR00301">
    <property type="entry name" value="HEATSHOCK70"/>
</dbReference>
<dbReference type="VEuPathDB" id="FungiDB:MGYG_04014"/>
<dbReference type="Gene3D" id="3.30.420.40">
    <property type="match status" value="2"/>
</dbReference>
<dbReference type="EMBL" id="DS989824">
    <property type="protein sequence ID" value="EFR01012.1"/>
    <property type="molecule type" value="Genomic_DNA"/>
</dbReference>
<dbReference type="InterPro" id="IPR013126">
    <property type="entry name" value="Hsp_70_fam"/>
</dbReference>
<dbReference type="RefSeq" id="XP_003173842.1">
    <property type="nucleotide sequence ID" value="XM_003173794.1"/>
</dbReference>
<dbReference type="AlphaFoldDB" id="E4UUP5"/>
<dbReference type="Proteomes" id="UP000002669">
    <property type="component" value="Unassembled WGS sequence"/>
</dbReference>
<dbReference type="PANTHER" id="PTHR14187">
    <property type="entry name" value="ALPHA KINASE/ELONGATION FACTOR 2 KINASE"/>
    <property type="match status" value="1"/>
</dbReference>
<dbReference type="GO" id="GO:0005524">
    <property type="term" value="F:ATP binding"/>
    <property type="evidence" value="ECO:0007669"/>
    <property type="project" value="UniProtKB-KW"/>
</dbReference>
<evidence type="ECO:0000256" key="3">
    <source>
        <dbReference type="SAM" id="MobiDB-lite"/>
    </source>
</evidence>
<dbReference type="OrthoDB" id="2963168at2759"/>
<dbReference type="CDD" id="cd10170">
    <property type="entry name" value="ASKHA_NBD_HSP70"/>
    <property type="match status" value="1"/>
</dbReference>
<evidence type="ECO:0000313" key="5">
    <source>
        <dbReference type="Proteomes" id="UP000002669"/>
    </source>
</evidence>
<organism evidence="5">
    <name type="scientific">Arthroderma gypseum (strain ATCC MYA-4604 / CBS 118893)</name>
    <name type="common">Microsporum gypseum</name>
    <dbReference type="NCBI Taxonomy" id="535722"/>
    <lineage>
        <taxon>Eukaryota</taxon>
        <taxon>Fungi</taxon>
        <taxon>Dikarya</taxon>
        <taxon>Ascomycota</taxon>
        <taxon>Pezizomycotina</taxon>
        <taxon>Eurotiomycetes</taxon>
        <taxon>Eurotiomycetidae</taxon>
        <taxon>Onygenales</taxon>
        <taxon>Arthrodermataceae</taxon>
        <taxon>Nannizzia</taxon>
    </lineage>
</organism>
<name>E4UUP5_ARTGP</name>
<reference evidence="5" key="1">
    <citation type="journal article" date="2012" name="MBio">
        <title>Comparative genome analysis of Trichophyton rubrum and related dermatophytes reveals candidate genes involved in infection.</title>
        <authorList>
            <person name="Martinez D.A."/>
            <person name="Oliver B.G."/>
            <person name="Graeser Y."/>
            <person name="Goldberg J.M."/>
            <person name="Li W."/>
            <person name="Martinez-Rossi N.M."/>
            <person name="Monod M."/>
            <person name="Shelest E."/>
            <person name="Barton R.C."/>
            <person name="Birch E."/>
            <person name="Brakhage A.A."/>
            <person name="Chen Z."/>
            <person name="Gurr S.J."/>
            <person name="Heiman D."/>
            <person name="Heitman J."/>
            <person name="Kosti I."/>
            <person name="Rossi A."/>
            <person name="Saif S."/>
            <person name="Samalova M."/>
            <person name="Saunders C.W."/>
            <person name="Shea T."/>
            <person name="Summerbell R.C."/>
            <person name="Xu J."/>
            <person name="Young S."/>
            <person name="Zeng Q."/>
            <person name="Birren B.W."/>
            <person name="Cuomo C.A."/>
            <person name="White T.C."/>
        </authorList>
    </citation>
    <scope>NUCLEOTIDE SEQUENCE [LARGE SCALE GENOMIC DNA]</scope>
    <source>
        <strain evidence="5">ATCC MYA-4604 / CBS 118893</strain>
    </source>
</reference>
<dbReference type="PANTHER" id="PTHR14187:SF81">
    <property type="entry name" value="HSP70 FAMILY PROTEIN (AFU_ORTHOLOGUE AFUA_4G14040)"/>
    <property type="match status" value="1"/>
</dbReference>
<dbReference type="InterPro" id="IPR043129">
    <property type="entry name" value="ATPase_NBD"/>
</dbReference>